<dbReference type="GO" id="GO:0031956">
    <property type="term" value="F:medium-chain fatty acid-CoA ligase activity"/>
    <property type="evidence" value="ECO:0007669"/>
    <property type="project" value="TreeGrafter"/>
</dbReference>
<dbReference type="EC" id="6.2.1.-" evidence="5"/>
<dbReference type="SUPFAM" id="SSF56801">
    <property type="entry name" value="Acetyl-CoA synthetase-like"/>
    <property type="match status" value="1"/>
</dbReference>
<dbReference type="InterPro" id="IPR000873">
    <property type="entry name" value="AMP-dep_synth/lig_dom"/>
</dbReference>
<dbReference type="PANTHER" id="PTHR43201">
    <property type="entry name" value="ACYL-COA SYNTHETASE"/>
    <property type="match status" value="1"/>
</dbReference>
<dbReference type="EMBL" id="CSWP01000006">
    <property type="protein sequence ID" value="CPV60446.1"/>
    <property type="molecule type" value="Genomic_DNA"/>
</dbReference>
<proteinExistence type="inferred from homology"/>
<evidence type="ECO:0000256" key="1">
    <source>
        <dbReference type="ARBA" id="ARBA00006432"/>
    </source>
</evidence>
<evidence type="ECO:0000313" key="5">
    <source>
        <dbReference type="EMBL" id="CPV60446.1"/>
    </source>
</evidence>
<dbReference type="AlphaFoldDB" id="A0A0U0ZQ37"/>
<evidence type="ECO:0000313" key="6">
    <source>
        <dbReference type="Proteomes" id="UP000045782"/>
    </source>
</evidence>
<evidence type="ECO:0000259" key="3">
    <source>
        <dbReference type="Pfam" id="PF00501"/>
    </source>
</evidence>
<feature type="domain" description="AMP-dependent synthetase/ligase" evidence="3">
    <location>
        <begin position="33"/>
        <end position="428"/>
    </location>
</feature>
<feature type="domain" description="AMP-binding enzyme C-terminal" evidence="4">
    <location>
        <begin position="478"/>
        <end position="555"/>
    </location>
</feature>
<dbReference type="InterPro" id="IPR042099">
    <property type="entry name" value="ANL_N_sf"/>
</dbReference>
<dbReference type="Gene3D" id="3.30.300.30">
    <property type="match status" value="1"/>
</dbReference>
<keyword evidence="2 5" id="KW-0436">Ligase</keyword>
<organism evidence="5 6">
    <name type="scientific">Mycobacteroides abscessus</name>
    <dbReference type="NCBI Taxonomy" id="36809"/>
    <lineage>
        <taxon>Bacteria</taxon>
        <taxon>Bacillati</taxon>
        <taxon>Actinomycetota</taxon>
        <taxon>Actinomycetes</taxon>
        <taxon>Mycobacteriales</taxon>
        <taxon>Mycobacteriaceae</taxon>
        <taxon>Mycobacteroides</taxon>
    </lineage>
</organism>
<dbReference type="Pfam" id="PF13193">
    <property type="entry name" value="AMP-binding_C"/>
    <property type="match status" value="1"/>
</dbReference>
<dbReference type="Pfam" id="PF00501">
    <property type="entry name" value="AMP-binding"/>
    <property type="match status" value="1"/>
</dbReference>
<dbReference type="Gene3D" id="3.40.50.12780">
    <property type="entry name" value="N-terminal domain of ligase-like"/>
    <property type="match status" value="1"/>
</dbReference>
<evidence type="ECO:0000256" key="2">
    <source>
        <dbReference type="ARBA" id="ARBA00022598"/>
    </source>
</evidence>
<dbReference type="PANTHER" id="PTHR43201:SF5">
    <property type="entry name" value="MEDIUM-CHAIN ACYL-COA LIGASE ACSF2, MITOCHONDRIAL"/>
    <property type="match status" value="1"/>
</dbReference>
<dbReference type="Proteomes" id="UP000045782">
    <property type="component" value="Unassembled WGS sequence"/>
</dbReference>
<sequence length="585" mass="63505">MSTGTSIDVRRRALRDRYPTWRPRNLADWLDECVGAFGEHPFVITDDVSLTYRDVADQSRWLAAGLIALGVRPGDRVGMVMANYPEFVPIKFAIARAGAIAVPFNYLYRSEELAFVLADSGCSVLVAMTEYSGLDYQSMLDDIVPGWDEVGFADRTPGGDAVPDLRHVVLLQTGRPLRQEAMSVSDLTYLGSDADAQTSHLDPHGPGDMLYTSGTTGSPKGVLVSHDSVLRTAYASALTRAYQEGRRILYSLPCYHMFGYIEGLLSVMYVGGAVVLQPAFSAEGYFGGIDRHRATDILCVPTMAVAMLESPSREQYDLSTLTAILCGSAPAPIWLWRQIERDFGVSEIVTGYGMTECGGAMTLTLPEDPLELTSATVGRPKLAGVAGVPGADALTTYRVVRQDDGREVPFGTEGELVSAGPTTMLGYWNRADETARVLQDGWLYSGDLGRLRADGYVELTGRSKELYKSGGELVMPKEIEDLLAGHQAIGQVFAIGLHDERWGEIGCVVIVPVPDAVITEDEVLEICRARLARFKVPKRVVFCRAEDLPTTPTGKVQKYRLVEVLSAVGVGASQAGAKIWPSSVS</sequence>
<gene>
    <name evidence="5" type="primary">fadK_5</name>
    <name evidence="5" type="ORF">ERS075579_03238</name>
</gene>
<dbReference type="InterPro" id="IPR025110">
    <property type="entry name" value="AMP-bd_C"/>
</dbReference>
<dbReference type="PROSITE" id="PS00455">
    <property type="entry name" value="AMP_BINDING"/>
    <property type="match status" value="1"/>
</dbReference>
<name>A0A0U0ZQ37_9MYCO</name>
<dbReference type="GO" id="GO:0006631">
    <property type="term" value="P:fatty acid metabolic process"/>
    <property type="evidence" value="ECO:0007669"/>
    <property type="project" value="TreeGrafter"/>
</dbReference>
<accession>A0A0U0ZQ37</accession>
<comment type="similarity">
    <text evidence="1">Belongs to the ATP-dependent AMP-binding enzyme family.</text>
</comment>
<dbReference type="InterPro" id="IPR045851">
    <property type="entry name" value="AMP-bd_C_sf"/>
</dbReference>
<protein>
    <submittedName>
        <fullName evidence="5">Acyl-CoA ligase</fullName>
        <ecNumber evidence="5">6.2.1.-</ecNumber>
    </submittedName>
</protein>
<evidence type="ECO:0000259" key="4">
    <source>
        <dbReference type="Pfam" id="PF13193"/>
    </source>
</evidence>
<dbReference type="RefSeq" id="WP_017208085.1">
    <property type="nucleotide sequence ID" value="NZ_CSWP01000006.1"/>
</dbReference>
<reference evidence="5 6" key="1">
    <citation type="submission" date="2015-03" db="EMBL/GenBank/DDBJ databases">
        <authorList>
            <person name="Murphy D."/>
        </authorList>
    </citation>
    <scope>NUCLEOTIDE SEQUENCE [LARGE SCALE GENOMIC DNA]</scope>
    <source>
        <strain evidence="5 6">PAP088</strain>
    </source>
</reference>
<dbReference type="InterPro" id="IPR020845">
    <property type="entry name" value="AMP-binding_CS"/>
</dbReference>